<dbReference type="AlphaFoldDB" id="A0ABD2PN72"/>
<comment type="caution">
    <text evidence="2">The sequence shown here is derived from an EMBL/GenBank/DDBJ whole genome shotgun (WGS) entry which is preliminary data.</text>
</comment>
<feature type="compositionally biased region" description="Basic and acidic residues" evidence="1">
    <location>
        <begin position="74"/>
        <end position="85"/>
    </location>
</feature>
<accession>A0ABD2PN72</accession>
<protein>
    <submittedName>
        <fullName evidence="2">Uncharacterized protein</fullName>
    </submittedName>
</protein>
<reference evidence="2 3" key="1">
    <citation type="submission" date="2024-11" db="EMBL/GenBank/DDBJ databases">
        <title>Adaptive evolution of stress response genes in parasites aligns with host niche diversity.</title>
        <authorList>
            <person name="Hahn C."/>
            <person name="Resl P."/>
        </authorList>
    </citation>
    <scope>NUCLEOTIDE SEQUENCE [LARGE SCALE GENOMIC DNA]</scope>
    <source>
        <strain evidence="2">EGGRZ-B1_66</strain>
        <tissue evidence="2">Body</tissue>
    </source>
</reference>
<dbReference type="EMBL" id="JBJKFK010004483">
    <property type="protein sequence ID" value="KAL3308957.1"/>
    <property type="molecule type" value="Genomic_DNA"/>
</dbReference>
<name>A0ABD2PN72_9PLAT</name>
<organism evidence="2 3">
    <name type="scientific">Cichlidogyrus casuarinus</name>
    <dbReference type="NCBI Taxonomy" id="1844966"/>
    <lineage>
        <taxon>Eukaryota</taxon>
        <taxon>Metazoa</taxon>
        <taxon>Spiralia</taxon>
        <taxon>Lophotrochozoa</taxon>
        <taxon>Platyhelminthes</taxon>
        <taxon>Monogenea</taxon>
        <taxon>Monopisthocotylea</taxon>
        <taxon>Dactylogyridea</taxon>
        <taxon>Ancyrocephalidae</taxon>
        <taxon>Cichlidogyrus</taxon>
    </lineage>
</organism>
<feature type="region of interest" description="Disordered" evidence="1">
    <location>
        <begin position="52"/>
        <end position="85"/>
    </location>
</feature>
<sequence length="85" mass="9677">MKQPKAMSVKQKSKLDPERDQLAMLAELLWNPSKKTKVKIINQKTEKKLPLVTNTSNPSERSKTIGIRNWLDGKPMHELHAGSTK</sequence>
<evidence type="ECO:0000256" key="1">
    <source>
        <dbReference type="SAM" id="MobiDB-lite"/>
    </source>
</evidence>
<proteinExistence type="predicted"/>
<dbReference type="Proteomes" id="UP001626550">
    <property type="component" value="Unassembled WGS sequence"/>
</dbReference>
<gene>
    <name evidence="2" type="ORF">Ciccas_012502</name>
</gene>
<evidence type="ECO:0000313" key="2">
    <source>
        <dbReference type="EMBL" id="KAL3308957.1"/>
    </source>
</evidence>
<evidence type="ECO:0000313" key="3">
    <source>
        <dbReference type="Proteomes" id="UP001626550"/>
    </source>
</evidence>
<keyword evidence="3" id="KW-1185">Reference proteome</keyword>